<feature type="region of interest" description="Disordered" evidence="1">
    <location>
        <begin position="90"/>
        <end position="117"/>
    </location>
</feature>
<dbReference type="eggNOG" id="ENOG50337GZ">
    <property type="taxonomic scope" value="Bacteria"/>
</dbReference>
<protein>
    <recommendedName>
        <fullName evidence="5">Entry exclusion protein 2</fullName>
    </recommendedName>
</protein>
<keyword evidence="4" id="KW-1185">Reference proteome</keyword>
<dbReference type="NCBIfam" id="NF033828">
    <property type="entry name" value="entry_exc2_fam"/>
    <property type="match status" value="1"/>
</dbReference>
<feature type="chain" id="PRO_5003600251" description="Entry exclusion protein 2" evidence="2">
    <location>
        <begin position="22"/>
        <end position="136"/>
    </location>
</feature>
<dbReference type="AlphaFoldDB" id="H5V4X5"/>
<keyword evidence="2" id="KW-0732">Signal</keyword>
<comment type="caution">
    <text evidence="3">The sequence shown here is derived from an EMBL/GenBank/DDBJ whole genome shotgun (WGS) entry which is preliminary data.</text>
</comment>
<sequence length="136" mass="14870">MSIKPLTTIALVLPLLLTACAGPQSSVDRNASHAAAALDRIHFDPNTRPLRADTIKALKPTLQQLYAQGKKDRADGLSLAEARKRVESLNNPDVLSGGDKMRINNKEYDADSPEKQRQILVDAATSSYWDGYNGRP</sequence>
<evidence type="ECO:0000256" key="2">
    <source>
        <dbReference type="SAM" id="SignalP"/>
    </source>
</evidence>
<feature type="compositionally biased region" description="Basic and acidic residues" evidence="1">
    <location>
        <begin position="99"/>
        <end position="117"/>
    </location>
</feature>
<dbReference type="EMBL" id="BAFF01000011">
    <property type="protein sequence ID" value="GAB53033.1"/>
    <property type="molecule type" value="Genomic_DNA"/>
</dbReference>
<evidence type="ECO:0000313" key="3">
    <source>
        <dbReference type="EMBL" id="GAB53033.1"/>
    </source>
</evidence>
<dbReference type="GeneID" id="92828083"/>
<dbReference type="RefSeq" id="WP_002437193.1">
    <property type="nucleotide sequence ID" value="NZ_BAFF01000011.1"/>
</dbReference>
<dbReference type="PROSITE" id="PS51257">
    <property type="entry name" value="PROKAR_LIPOPROTEIN"/>
    <property type="match status" value="1"/>
</dbReference>
<name>H5V4X5_ATLHE</name>
<proteinExistence type="predicted"/>
<evidence type="ECO:0008006" key="5">
    <source>
        <dbReference type="Google" id="ProtNLM"/>
    </source>
</evidence>
<dbReference type="Proteomes" id="UP000010297">
    <property type="component" value="Unassembled WGS sequence"/>
</dbReference>
<evidence type="ECO:0000313" key="4">
    <source>
        <dbReference type="Proteomes" id="UP000010297"/>
    </source>
</evidence>
<reference evidence="3 4" key="1">
    <citation type="submission" date="2012-02" db="EMBL/GenBank/DDBJ databases">
        <title>Whole genome shotgun sequence of Escherichia hermannii NBRC 105704.</title>
        <authorList>
            <person name="Yoshida I."/>
            <person name="Hosoyama A."/>
            <person name="Tsuchikane K."/>
            <person name="Katsumata H."/>
            <person name="Yamazaki S."/>
            <person name="Fujita N."/>
        </authorList>
    </citation>
    <scope>NUCLEOTIDE SEQUENCE [LARGE SCALE GENOMIC DNA]</scope>
    <source>
        <strain evidence="3 4">NBRC 105704</strain>
    </source>
</reference>
<evidence type="ECO:0000256" key="1">
    <source>
        <dbReference type="SAM" id="MobiDB-lite"/>
    </source>
</evidence>
<accession>H5V4X5</accession>
<feature type="signal peptide" evidence="2">
    <location>
        <begin position="1"/>
        <end position="21"/>
    </location>
</feature>
<gene>
    <name evidence="3" type="ORF">EH105704_11_00300</name>
</gene>
<organism evidence="3 4">
    <name type="scientific">Atlantibacter hermannii NBRC 105704</name>
    <dbReference type="NCBI Taxonomy" id="1115512"/>
    <lineage>
        <taxon>Bacteria</taxon>
        <taxon>Pseudomonadati</taxon>
        <taxon>Pseudomonadota</taxon>
        <taxon>Gammaproteobacteria</taxon>
        <taxon>Enterobacterales</taxon>
        <taxon>Enterobacteriaceae</taxon>
        <taxon>Atlantibacter</taxon>
    </lineage>
</organism>